<sequence length="414" mass="44883">MRQSFALFGGLLVFIVSFSLPLMTLTPGLKLWPDLVNGLSVASVYNGVVVSGIAAYEAAKWRTSNRDRVRLSSKSPLAIQAQHLCAIVMAQLVGFVLAVVALTIYAQINGFYGSPSIPWLGAIAAALVVSAVFGYVIGFVLGTAWFVPPLVAVGYFVTYMMVRASALPNGVKAMYPSITENDHVFVKHLNSPMYGQILLWIGLSLLLLLIITRSTGAGSRVQPSMMSLGGLAIAMAIGGAGTLVVSNGQYTTGFNSRDFACEGQQVVICLNKGYQAAYEPLSEAIDYMNLRVAGTPVEARLLEQNVEGYGDEPSPNARSIYLEQLDTPNDISFVVERYLQAYGSPNCMFSTGSEATVNLFVNSWLSESHFYDEAIANDARYQSLLALDAKEGAEWFKKNYAKYASCDLKFKDLP</sequence>
<evidence type="ECO:0000313" key="3">
    <source>
        <dbReference type="Proteomes" id="UP000477543"/>
    </source>
</evidence>
<feature type="transmembrane region" description="Helical" evidence="1">
    <location>
        <begin position="117"/>
        <end position="137"/>
    </location>
</feature>
<dbReference type="AlphaFoldDB" id="A0A6L9G7G5"/>
<keyword evidence="1" id="KW-0812">Transmembrane</keyword>
<dbReference type="Proteomes" id="UP000477543">
    <property type="component" value="Unassembled WGS sequence"/>
</dbReference>
<feature type="transmembrane region" description="Helical" evidence="1">
    <location>
        <begin position="193"/>
        <end position="212"/>
    </location>
</feature>
<evidence type="ECO:0000313" key="2">
    <source>
        <dbReference type="EMBL" id="NAZ16350.1"/>
    </source>
</evidence>
<keyword evidence="1" id="KW-0472">Membrane</keyword>
<name>A0A6L9G7G5_9MICC</name>
<reference evidence="2 3" key="1">
    <citation type="submission" date="2020-01" db="EMBL/GenBank/DDBJ databases">
        <title>Glutamicibacter soli M275.</title>
        <authorList>
            <person name="Meng X."/>
        </authorList>
    </citation>
    <scope>NUCLEOTIDE SEQUENCE [LARGE SCALE GENOMIC DNA]</scope>
    <source>
        <strain evidence="2 3">M275</strain>
    </source>
</reference>
<keyword evidence="1" id="KW-1133">Transmembrane helix</keyword>
<feature type="transmembrane region" description="Helical" evidence="1">
    <location>
        <begin position="224"/>
        <end position="245"/>
    </location>
</feature>
<feature type="transmembrane region" description="Helical" evidence="1">
    <location>
        <begin position="35"/>
        <end position="56"/>
    </location>
</feature>
<dbReference type="EMBL" id="WYDN01000007">
    <property type="protein sequence ID" value="NAZ16350.1"/>
    <property type="molecule type" value="Genomic_DNA"/>
</dbReference>
<organism evidence="2 3">
    <name type="scientific">Glutamicibacter soli</name>
    <dbReference type="NCBI Taxonomy" id="453836"/>
    <lineage>
        <taxon>Bacteria</taxon>
        <taxon>Bacillati</taxon>
        <taxon>Actinomycetota</taxon>
        <taxon>Actinomycetes</taxon>
        <taxon>Micrococcales</taxon>
        <taxon>Micrococcaceae</taxon>
        <taxon>Glutamicibacter</taxon>
    </lineage>
</organism>
<feature type="transmembrane region" description="Helical" evidence="1">
    <location>
        <begin position="144"/>
        <end position="162"/>
    </location>
</feature>
<protein>
    <submittedName>
        <fullName evidence="2">Uncharacterized protein</fullName>
    </submittedName>
</protein>
<proteinExistence type="predicted"/>
<comment type="caution">
    <text evidence="2">The sequence shown here is derived from an EMBL/GenBank/DDBJ whole genome shotgun (WGS) entry which is preliminary data.</text>
</comment>
<evidence type="ECO:0000256" key="1">
    <source>
        <dbReference type="SAM" id="Phobius"/>
    </source>
</evidence>
<accession>A0A6L9G7G5</accession>
<gene>
    <name evidence="2" type="ORF">GT020_09770</name>
</gene>
<dbReference type="RefSeq" id="WP_202605540.1">
    <property type="nucleotide sequence ID" value="NZ_WYDN01000007.1"/>
</dbReference>
<feature type="transmembrane region" description="Helical" evidence="1">
    <location>
        <begin position="77"/>
        <end position="105"/>
    </location>
</feature>